<dbReference type="EMBL" id="CP036266">
    <property type="protein sequence ID" value="QDT22425.1"/>
    <property type="molecule type" value="Genomic_DNA"/>
</dbReference>
<proteinExistence type="predicted"/>
<sequence length="56" mass="6552">MLGDEIKGEEGQIQFVLRPIGLRTWELPKSRWKESLNQTPSNALQAERRATNRICW</sequence>
<reference evidence="1 2" key="1">
    <citation type="submission" date="2019-02" db="EMBL/GenBank/DDBJ databases">
        <title>Deep-cultivation of Planctomycetes and their phenomic and genomic characterization uncovers novel biology.</title>
        <authorList>
            <person name="Wiegand S."/>
            <person name="Jogler M."/>
            <person name="Boedeker C."/>
            <person name="Pinto D."/>
            <person name="Vollmers J."/>
            <person name="Rivas-Marin E."/>
            <person name="Kohn T."/>
            <person name="Peeters S.H."/>
            <person name="Heuer A."/>
            <person name="Rast P."/>
            <person name="Oberbeckmann S."/>
            <person name="Bunk B."/>
            <person name="Jeske O."/>
            <person name="Meyerdierks A."/>
            <person name="Storesund J.E."/>
            <person name="Kallscheuer N."/>
            <person name="Luecker S."/>
            <person name="Lage O.M."/>
            <person name="Pohl T."/>
            <person name="Merkel B.J."/>
            <person name="Hornburger P."/>
            <person name="Mueller R.-W."/>
            <person name="Bruemmer F."/>
            <person name="Labrenz M."/>
            <person name="Spormann A.M."/>
            <person name="Op den Camp H."/>
            <person name="Overmann J."/>
            <person name="Amann R."/>
            <person name="Jetten M.S.M."/>
            <person name="Mascher T."/>
            <person name="Medema M.H."/>
            <person name="Devos D.P."/>
            <person name="Kaster A.-K."/>
            <person name="Ovreas L."/>
            <person name="Rohde M."/>
            <person name="Galperin M.Y."/>
            <person name="Jogler C."/>
        </authorList>
    </citation>
    <scope>NUCLEOTIDE SEQUENCE [LARGE SCALE GENOMIC DNA]</scope>
    <source>
        <strain evidence="1 2">HG66A1</strain>
    </source>
</reference>
<name>A0A517PSS9_9PLAN</name>
<accession>A0A517PSS9</accession>
<evidence type="ECO:0000313" key="2">
    <source>
        <dbReference type="Proteomes" id="UP000320421"/>
    </source>
</evidence>
<protein>
    <submittedName>
        <fullName evidence="1">Uncharacterized protein</fullName>
    </submittedName>
</protein>
<keyword evidence="2" id="KW-1185">Reference proteome</keyword>
<organism evidence="1 2">
    <name type="scientific">Gimesia chilikensis</name>
    <dbReference type="NCBI Taxonomy" id="2605989"/>
    <lineage>
        <taxon>Bacteria</taxon>
        <taxon>Pseudomonadati</taxon>
        <taxon>Planctomycetota</taxon>
        <taxon>Planctomycetia</taxon>
        <taxon>Planctomycetales</taxon>
        <taxon>Planctomycetaceae</taxon>
        <taxon>Gimesia</taxon>
    </lineage>
</organism>
<dbReference type="AlphaFoldDB" id="A0A517PSS9"/>
<dbReference type="Proteomes" id="UP000320421">
    <property type="component" value="Chromosome"/>
</dbReference>
<evidence type="ECO:0000313" key="1">
    <source>
        <dbReference type="EMBL" id="QDT22425.1"/>
    </source>
</evidence>
<gene>
    <name evidence="1" type="ORF">HG66A1_42330</name>
</gene>